<dbReference type="EMBL" id="JACJSI010000202">
    <property type="protein sequence ID" value="MBD2534842.1"/>
    <property type="molecule type" value="Genomic_DNA"/>
</dbReference>
<dbReference type="Gene3D" id="1.10.101.10">
    <property type="entry name" value="PGBD-like superfamily/PGBD"/>
    <property type="match status" value="1"/>
</dbReference>
<protein>
    <submittedName>
        <fullName evidence="2">Peptidoglycan-binding protein</fullName>
    </submittedName>
</protein>
<name>A0ABR8DZC9_9NOSO</name>
<accession>A0ABR8DZC9</accession>
<dbReference type="Pfam" id="PF01471">
    <property type="entry name" value="PG_binding_1"/>
    <property type="match status" value="1"/>
</dbReference>
<dbReference type="InterPro" id="IPR002477">
    <property type="entry name" value="Peptidoglycan-bd-like"/>
</dbReference>
<dbReference type="SUPFAM" id="SSF47090">
    <property type="entry name" value="PGBD-like"/>
    <property type="match status" value="1"/>
</dbReference>
<dbReference type="Proteomes" id="UP000623440">
    <property type="component" value="Unassembled WGS sequence"/>
</dbReference>
<dbReference type="InterPro" id="IPR036365">
    <property type="entry name" value="PGBD-like_sf"/>
</dbReference>
<reference evidence="2 3" key="1">
    <citation type="journal article" date="2020" name="ISME J.">
        <title>Comparative genomics reveals insights into cyanobacterial evolution and habitat adaptation.</title>
        <authorList>
            <person name="Chen M.Y."/>
            <person name="Teng W.K."/>
            <person name="Zhao L."/>
            <person name="Hu C.X."/>
            <person name="Zhou Y.K."/>
            <person name="Han B.P."/>
            <person name="Song L.R."/>
            <person name="Shu W.S."/>
        </authorList>
    </citation>
    <scope>NUCLEOTIDE SEQUENCE [LARGE SCALE GENOMIC DNA]</scope>
    <source>
        <strain evidence="2 3">FACHB-838</strain>
    </source>
</reference>
<evidence type="ECO:0000259" key="1">
    <source>
        <dbReference type="Pfam" id="PF01471"/>
    </source>
</evidence>
<organism evidence="2 3">
    <name type="scientific">Nostoc flagelliforme FACHB-838</name>
    <dbReference type="NCBI Taxonomy" id="2692904"/>
    <lineage>
        <taxon>Bacteria</taxon>
        <taxon>Bacillati</taxon>
        <taxon>Cyanobacteriota</taxon>
        <taxon>Cyanophyceae</taxon>
        <taxon>Nostocales</taxon>
        <taxon>Nostocaceae</taxon>
        <taxon>Nostoc</taxon>
    </lineage>
</organism>
<evidence type="ECO:0000313" key="3">
    <source>
        <dbReference type="Proteomes" id="UP000623440"/>
    </source>
</evidence>
<feature type="domain" description="Peptidoglycan binding-like" evidence="1">
    <location>
        <begin position="158"/>
        <end position="211"/>
    </location>
</feature>
<gene>
    <name evidence="2" type="ORF">H6G97_37510</name>
</gene>
<proteinExistence type="predicted"/>
<keyword evidence="3" id="KW-1185">Reference proteome</keyword>
<dbReference type="InterPro" id="IPR036366">
    <property type="entry name" value="PGBDSf"/>
</dbReference>
<sequence length="226" mass="25529">MAGVLTTKQLSPVNLLQQQPFKIGNKVNHSIQSQLSPNAQAIPLEFLQSDQSAQTDLSIPPRKKENLLRKFRRKKHSLDYSRLVQSHKYASYLNQDHREKENLLHKFRRKNPFLDYSSLVQSHKYAQSLSKDCAKPLGGSQKFNSKSLPNLEFGSSGIAVRALQRLLVSNGYPIGVDGDFGPLTETAVMAFQNQQNLRVDGIVGQRTWYALSFIAINVETFLRKSS</sequence>
<comment type="caution">
    <text evidence="2">The sequence shown here is derived from an EMBL/GenBank/DDBJ whole genome shotgun (WGS) entry which is preliminary data.</text>
</comment>
<evidence type="ECO:0000313" key="2">
    <source>
        <dbReference type="EMBL" id="MBD2534842.1"/>
    </source>
</evidence>